<dbReference type="SMART" id="SM00490">
    <property type="entry name" value="HELICc"/>
    <property type="match status" value="1"/>
</dbReference>
<evidence type="ECO:0000256" key="3">
    <source>
        <dbReference type="ARBA" id="ARBA00022840"/>
    </source>
</evidence>
<comment type="similarity">
    <text evidence="1">Belongs to the helicase family. RecQ subfamily.</text>
</comment>
<feature type="compositionally biased region" description="Polar residues" evidence="6">
    <location>
        <begin position="25"/>
        <end position="34"/>
    </location>
</feature>
<dbReference type="GO" id="GO:0005694">
    <property type="term" value="C:chromosome"/>
    <property type="evidence" value="ECO:0007669"/>
    <property type="project" value="TreeGrafter"/>
</dbReference>
<dbReference type="EC" id="5.6.2.4" evidence="5"/>
<dbReference type="GO" id="GO:0009378">
    <property type="term" value="F:four-way junction helicase activity"/>
    <property type="evidence" value="ECO:0007669"/>
    <property type="project" value="TreeGrafter"/>
</dbReference>
<dbReference type="GO" id="GO:0003676">
    <property type="term" value="F:nucleic acid binding"/>
    <property type="evidence" value="ECO:0007669"/>
    <property type="project" value="InterPro"/>
</dbReference>
<evidence type="ECO:0000256" key="6">
    <source>
        <dbReference type="SAM" id="MobiDB-lite"/>
    </source>
</evidence>
<proteinExistence type="inferred from homology"/>
<dbReference type="PROSITE" id="PS51194">
    <property type="entry name" value="HELICASE_CTER"/>
    <property type="match status" value="1"/>
</dbReference>
<dbReference type="PROSITE" id="PS51192">
    <property type="entry name" value="HELICASE_ATP_BIND_1"/>
    <property type="match status" value="1"/>
</dbReference>
<evidence type="ECO:0000259" key="7">
    <source>
        <dbReference type="PROSITE" id="PS51192"/>
    </source>
</evidence>
<evidence type="ECO:0000256" key="2">
    <source>
        <dbReference type="ARBA" id="ARBA00022741"/>
    </source>
</evidence>
<dbReference type="InterPro" id="IPR027417">
    <property type="entry name" value="P-loop_NTPase"/>
</dbReference>
<dbReference type="PANTHER" id="PTHR13710">
    <property type="entry name" value="DNA HELICASE RECQ FAMILY MEMBER"/>
    <property type="match status" value="1"/>
</dbReference>
<sequence length="732" mass="81583">MASVLPQSPPPPSSPVTPSLPCPQTPSKRSSRPVNGSLAPETPRKRKNPPSQRLLGIKTTLPPHLSLSSIRDTITTSFKLTYTPDDWQIHLIRRILQRYDSILCAGTGYGKSLIFESLAILGGKGGLVLVICPLKALEHDQASQAREKGINAVVLNEDTSRSAELWASARTQASIVYMSPEMVLSESFQKLWKDSRFRKRLTAVIIDEAHCIADWGDDDFRPAYRKLDILRNYTGQEIPIVACTATCPTSTFTLVWDTLGYGNRPFWGLDVGVDRPNLLYIARPLENPKQPMLDILNILPTHLNDETLQAAIAKSLLYFDSEAACRTAVQFLRKCLPKHLRDCVQAFSSDLSEEGKAVLWKLFILGVYRILCATDAAGMGCNISNVQHVISFGCPKSLGSLIQRWGRGGRDRATQAVCQLLVPRWAFRPASSLIQQRLAQQTGKSLNETKADTLKRAKLDATVERFINGSALTPSPQCAHKMACATFSPTTSLDTYTSLESNTRRVTAGSRSRNSAFELTWTALDLKRQPPPERCCWVCNPQQSQPYASASKNDPRLFMFAAEFKQPLALPPSRPNSAASSINSNYSEASTTASTRNVKISKADLAHLEEALILWCKEQHIKRGSPMFFSASTILPPMQIRHLLDLCPRLVSEPVIRPEFLRKHIKWESANEHDLTGIAALVTTWRDRKEDVLPSKLAKPLPRNLFLPHVNLRFHVSQARRLARLEHKFGSL</sequence>
<dbReference type="Pfam" id="PF00271">
    <property type="entry name" value="Helicase_C"/>
    <property type="match status" value="1"/>
</dbReference>
<comment type="caution">
    <text evidence="9">The sequence shown here is derived from an EMBL/GenBank/DDBJ whole genome shotgun (WGS) entry which is preliminary data.</text>
</comment>
<feature type="domain" description="Helicase C-terminal" evidence="8">
    <location>
        <begin position="307"/>
        <end position="457"/>
    </location>
</feature>
<evidence type="ECO:0000256" key="5">
    <source>
        <dbReference type="ARBA" id="ARBA00034808"/>
    </source>
</evidence>
<protein>
    <recommendedName>
        <fullName evidence="5">DNA 3'-5' helicase</fullName>
        <ecNumber evidence="5">5.6.2.4</ecNumber>
    </recommendedName>
</protein>
<name>A0A8H5BS32_9AGAR</name>
<dbReference type="SUPFAM" id="SSF52540">
    <property type="entry name" value="P-loop containing nucleoside triphosphate hydrolases"/>
    <property type="match status" value="1"/>
</dbReference>
<dbReference type="PANTHER" id="PTHR13710:SF120">
    <property type="entry name" value="BIFUNCTIONAL 3'-5' EXONUCLEASE_ATP-DEPENDENT HELICASE WRN"/>
    <property type="match status" value="1"/>
</dbReference>
<dbReference type="OrthoDB" id="5409596at2759"/>
<dbReference type="Pfam" id="PF00270">
    <property type="entry name" value="DEAD"/>
    <property type="match status" value="1"/>
</dbReference>
<feature type="region of interest" description="Disordered" evidence="6">
    <location>
        <begin position="1"/>
        <end position="56"/>
    </location>
</feature>
<keyword evidence="2" id="KW-0547">Nucleotide-binding</keyword>
<dbReference type="GO" id="GO:0000724">
    <property type="term" value="P:double-strand break repair via homologous recombination"/>
    <property type="evidence" value="ECO:0007669"/>
    <property type="project" value="TreeGrafter"/>
</dbReference>
<evidence type="ECO:0000256" key="1">
    <source>
        <dbReference type="ARBA" id="ARBA00005446"/>
    </source>
</evidence>
<evidence type="ECO:0000259" key="8">
    <source>
        <dbReference type="PROSITE" id="PS51194"/>
    </source>
</evidence>
<organism evidence="9 10">
    <name type="scientific">Psilocybe cf. subviscida</name>
    <dbReference type="NCBI Taxonomy" id="2480587"/>
    <lineage>
        <taxon>Eukaryota</taxon>
        <taxon>Fungi</taxon>
        <taxon>Dikarya</taxon>
        <taxon>Basidiomycota</taxon>
        <taxon>Agaricomycotina</taxon>
        <taxon>Agaricomycetes</taxon>
        <taxon>Agaricomycetidae</taxon>
        <taxon>Agaricales</taxon>
        <taxon>Agaricineae</taxon>
        <taxon>Strophariaceae</taxon>
        <taxon>Psilocybe</taxon>
    </lineage>
</organism>
<dbReference type="GO" id="GO:0005634">
    <property type="term" value="C:nucleus"/>
    <property type="evidence" value="ECO:0007669"/>
    <property type="project" value="TreeGrafter"/>
</dbReference>
<evidence type="ECO:0000256" key="4">
    <source>
        <dbReference type="ARBA" id="ARBA00034617"/>
    </source>
</evidence>
<dbReference type="GO" id="GO:0005737">
    <property type="term" value="C:cytoplasm"/>
    <property type="evidence" value="ECO:0007669"/>
    <property type="project" value="TreeGrafter"/>
</dbReference>
<gene>
    <name evidence="9" type="ORF">D9619_013387</name>
</gene>
<dbReference type="Proteomes" id="UP000567179">
    <property type="component" value="Unassembled WGS sequence"/>
</dbReference>
<evidence type="ECO:0000313" key="9">
    <source>
        <dbReference type="EMBL" id="KAF5328194.1"/>
    </source>
</evidence>
<dbReference type="InterPro" id="IPR001650">
    <property type="entry name" value="Helicase_C-like"/>
</dbReference>
<dbReference type="GO" id="GO:0043138">
    <property type="term" value="F:3'-5' DNA helicase activity"/>
    <property type="evidence" value="ECO:0007669"/>
    <property type="project" value="UniProtKB-EC"/>
</dbReference>
<feature type="compositionally biased region" description="Pro residues" evidence="6">
    <location>
        <begin position="7"/>
        <end position="24"/>
    </location>
</feature>
<comment type="catalytic activity">
    <reaction evidence="4">
        <text>Couples ATP hydrolysis with the unwinding of duplex DNA by translocating in the 3'-5' direction.</text>
        <dbReference type="EC" id="5.6.2.4"/>
    </reaction>
</comment>
<keyword evidence="10" id="KW-1185">Reference proteome</keyword>
<accession>A0A8H5BS32</accession>
<dbReference type="EMBL" id="JAACJJ010000005">
    <property type="protein sequence ID" value="KAF5328194.1"/>
    <property type="molecule type" value="Genomic_DNA"/>
</dbReference>
<dbReference type="InterPro" id="IPR011545">
    <property type="entry name" value="DEAD/DEAH_box_helicase_dom"/>
</dbReference>
<dbReference type="InterPro" id="IPR014001">
    <property type="entry name" value="Helicase_ATP-bd"/>
</dbReference>
<dbReference type="Gene3D" id="3.40.50.300">
    <property type="entry name" value="P-loop containing nucleotide triphosphate hydrolases"/>
    <property type="match status" value="2"/>
</dbReference>
<dbReference type="AlphaFoldDB" id="A0A8H5BS32"/>
<dbReference type="GO" id="GO:0005524">
    <property type="term" value="F:ATP binding"/>
    <property type="evidence" value="ECO:0007669"/>
    <property type="project" value="UniProtKB-KW"/>
</dbReference>
<keyword evidence="3" id="KW-0067">ATP-binding</keyword>
<evidence type="ECO:0000313" key="10">
    <source>
        <dbReference type="Proteomes" id="UP000567179"/>
    </source>
</evidence>
<reference evidence="9 10" key="1">
    <citation type="journal article" date="2020" name="ISME J.">
        <title>Uncovering the hidden diversity of litter-decomposition mechanisms in mushroom-forming fungi.</title>
        <authorList>
            <person name="Floudas D."/>
            <person name="Bentzer J."/>
            <person name="Ahren D."/>
            <person name="Johansson T."/>
            <person name="Persson P."/>
            <person name="Tunlid A."/>
        </authorList>
    </citation>
    <scope>NUCLEOTIDE SEQUENCE [LARGE SCALE GENOMIC DNA]</scope>
    <source>
        <strain evidence="9 10">CBS 101986</strain>
    </source>
</reference>
<dbReference type="SMART" id="SM00487">
    <property type="entry name" value="DEXDc"/>
    <property type="match status" value="1"/>
</dbReference>
<feature type="domain" description="Helicase ATP-binding" evidence="7">
    <location>
        <begin position="92"/>
        <end position="265"/>
    </location>
</feature>